<accession>A0ABW1S5S9</accession>
<keyword evidence="3 4" id="KW-0503">Monooxygenase</keyword>
<dbReference type="Gene3D" id="3.50.50.60">
    <property type="entry name" value="FAD/NAD(P)-binding domain"/>
    <property type="match status" value="3"/>
</dbReference>
<dbReference type="InterPro" id="IPR036188">
    <property type="entry name" value="FAD/NAD-bd_sf"/>
</dbReference>
<comment type="caution">
    <text evidence="4">The sequence shown here is derived from an EMBL/GenBank/DDBJ whole genome shotgun (WGS) entry which is preliminary data.</text>
</comment>
<dbReference type="Pfam" id="PF13738">
    <property type="entry name" value="Pyr_redox_3"/>
    <property type="match status" value="1"/>
</dbReference>
<protein>
    <submittedName>
        <fullName evidence="4">Flavin-containing monooxygenase</fullName>
        <ecNumber evidence="4">1.14.13.-</ecNumber>
    </submittedName>
</protein>
<evidence type="ECO:0000256" key="3">
    <source>
        <dbReference type="ARBA" id="ARBA00023033"/>
    </source>
</evidence>
<evidence type="ECO:0000313" key="4">
    <source>
        <dbReference type="EMBL" id="MFC6196901.1"/>
    </source>
</evidence>
<comment type="similarity">
    <text evidence="2">Belongs to the FAD-binding monooxygenase family.</text>
</comment>
<sequence length="493" mass="56674">MPDKANDILDVLIIGAGVSGIGCACYLTREQPYRNWRILEARERIGGTWDLFRYPGIRSDSDLYTFSYAFKPWDSPNSIASAGEILEYLNETVEEYDLENRIDFGQKVLTADWNSQRGYWTVTVEDGTQFFARWIFGAAGYYDYEHGFRPHFENEERFEGPIIHPQFWPEDFDYSGKHIAVIGSGATAVTIVPSMTDKAAHVTQIQRTPTYIVPRPKQDKLALFFRKWLPAKTAHALTRWKNIRIQRLFYLYCQTFPKHARKTIMRMNKRHLPEDYPIKTHFNPPYNPWDQRLCAVPDADFFSDIRKEKVSIVTGQIDQFIPEGVQMTTGERVEADAIILATGLKLQMFGGVELTVDNVPVETGEKLVYRGMMLDGVPNFCFAQGYTNSSWTLKVGLVCEHFCELLDKMDEQGASICTPMRPADESQNRPLLDFDAGYVKRAADMLPKQGKGFPWEMNDSFMVDRKAFRTREVLQPELKLSNPEQMHTQEAAE</sequence>
<evidence type="ECO:0000313" key="5">
    <source>
        <dbReference type="Proteomes" id="UP001596303"/>
    </source>
</evidence>
<keyword evidence="5" id="KW-1185">Reference proteome</keyword>
<evidence type="ECO:0000256" key="1">
    <source>
        <dbReference type="ARBA" id="ARBA00001974"/>
    </source>
</evidence>
<dbReference type="RefSeq" id="WP_377374935.1">
    <property type="nucleotide sequence ID" value="NZ_JBHSSW010000003.1"/>
</dbReference>
<dbReference type="EC" id="1.14.13.-" evidence="4"/>
<gene>
    <name evidence="4" type="ORF">ACFQDM_02365</name>
</gene>
<organism evidence="4 5">
    <name type="scientific">Ponticaulis profundi</name>
    <dbReference type="NCBI Taxonomy" id="2665222"/>
    <lineage>
        <taxon>Bacteria</taxon>
        <taxon>Pseudomonadati</taxon>
        <taxon>Pseudomonadota</taxon>
        <taxon>Alphaproteobacteria</taxon>
        <taxon>Hyphomonadales</taxon>
        <taxon>Hyphomonadaceae</taxon>
        <taxon>Ponticaulis</taxon>
    </lineage>
</organism>
<reference evidence="5" key="1">
    <citation type="journal article" date="2019" name="Int. J. Syst. Evol. Microbiol.">
        <title>The Global Catalogue of Microorganisms (GCM) 10K type strain sequencing project: providing services to taxonomists for standard genome sequencing and annotation.</title>
        <authorList>
            <consortium name="The Broad Institute Genomics Platform"/>
            <consortium name="The Broad Institute Genome Sequencing Center for Infectious Disease"/>
            <person name="Wu L."/>
            <person name="Ma J."/>
        </authorList>
    </citation>
    <scope>NUCLEOTIDE SEQUENCE [LARGE SCALE GENOMIC DNA]</scope>
    <source>
        <strain evidence="5">CGMCC-1.15741</strain>
    </source>
</reference>
<keyword evidence="4" id="KW-0560">Oxidoreductase</keyword>
<dbReference type="EMBL" id="JBHSSW010000003">
    <property type="protein sequence ID" value="MFC6196901.1"/>
    <property type="molecule type" value="Genomic_DNA"/>
</dbReference>
<dbReference type="PROSITE" id="PS51257">
    <property type="entry name" value="PROKAR_LIPOPROTEIN"/>
    <property type="match status" value="1"/>
</dbReference>
<name>A0ABW1S5S9_9PROT</name>
<dbReference type="InterPro" id="IPR051820">
    <property type="entry name" value="FAD-binding_MO"/>
</dbReference>
<proteinExistence type="inferred from homology"/>
<dbReference type="Proteomes" id="UP001596303">
    <property type="component" value="Unassembled WGS sequence"/>
</dbReference>
<dbReference type="PANTHER" id="PTHR43872:SF1">
    <property type="entry name" value="MONOOXYGENASE, PUTATIVE (AFU_ORTHOLOGUE AFUA_8G02570)-RELATED"/>
    <property type="match status" value="1"/>
</dbReference>
<dbReference type="GO" id="GO:0004497">
    <property type="term" value="F:monooxygenase activity"/>
    <property type="evidence" value="ECO:0007669"/>
    <property type="project" value="UniProtKB-KW"/>
</dbReference>
<dbReference type="SUPFAM" id="SSF51905">
    <property type="entry name" value="FAD/NAD(P)-binding domain"/>
    <property type="match status" value="1"/>
</dbReference>
<dbReference type="PRINTS" id="PR00469">
    <property type="entry name" value="PNDRDTASEII"/>
</dbReference>
<comment type="cofactor">
    <cofactor evidence="1">
        <name>FAD</name>
        <dbReference type="ChEBI" id="CHEBI:57692"/>
    </cofactor>
</comment>
<evidence type="ECO:0000256" key="2">
    <source>
        <dbReference type="ARBA" id="ARBA00010139"/>
    </source>
</evidence>
<dbReference type="PANTHER" id="PTHR43872">
    <property type="entry name" value="MONOOXYGENASE, PUTATIVE (AFU_ORTHOLOGUE AFUA_8G02570)-RELATED"/>
    <property type="match status" value="1"/>
</dbReference>